<dbReference type="Proteomes" id="UP000291562">
    <property type="component" value="Chromosome"/>
</dbReference>
<name>A0A411HNS3_9GAMM</name>
<keyword evidence="2" id="KW-0378">Hydrolase</keyword>
<protein>
    <submittedName>
        <fullName evidence="4">Carboxylesterase</fullName>
    </submittedName>
</protein>
<reference evidence="4 5" key="1">
    <citation type="submission" date="2019-01" db="EMBL/GenBank/DDBJ databases">
        <title>Pseudolysobacter antarctica gen. nov., sp. nov., isolated from Fildes Peninsula, Antarctica.</title>
        <authorList>
            <person name="Wei Z."/>
            <person name="Peng F."/>
        </authorList>
    </citation>
    <scope>NUCLEOTIDE SEQUENCE [LARGE SCALE GENOMIC DNA]</scope>
    <source>
        <strain evidence="4 5">AQ6-296</strain>
    </source>
</reference>
<dbReference type="PANTHER" id="PTHR10655">
    <property type="entry name" value="LYSOPHOSPHOLIPASE-RELATED"/>
    <property type="match status" value="1"/>
</dbReference>
<dbReference type="InterPro" id="IPR003140">
    <property type="entry name" value="PLipase/COase/thioEstase"/>
</dbReference>
<proteinExistence type="inferred from homology"/>
<gene>
    <name evidence="4" type="ORF">ELE36_18180</name>
</gene>
<dbReference type="Gene3D" id="3.40.50.1820">
    <property type="entry name" value="alpha/beta hydrolase"/>
    <property type="match status" value="1"/>
</dbReference>
<evidence type="ECO:0000313" key="5">
    <source>
        <dbReference type="Proteomes" id="UP000291562"/>
    </source>
</evidence>
<dbReference type="SUPFAM" id="SSF53474">
    <property type="entry name" value="alpha/beta-Hydrolases"/>
    <property type="match status" value="1"/>
</dbReference>
<evidence type="ECO:0000259" key="3">
    <source>
        <dbReference type="Pfam" id="PF02230"/>
    </source>
</evidence>
<organism evidence="4 5">
    <name type="scientific">Pseudolysobacter antarcticus</name>
    <dbReference type="NCBI Taxonomy" id="2511995"/>
    <lineage>
        <taxon>Bacteria</taxon>
        <taxon>Pseudomonadati</taxon>
        <taxon>Pseudomonadota</taxon>
        <taxon>Gammaproteobacteria</taxon>
        <taxon>Lysobacterales</taxon>
        <taxon>Rhodanobacteraceae</taxon>
        <taxon>Pseudolysobacter</taxon>
    </lineage>
</organism>
<dbReference type="GO" id="GO:0016787">
    <property type="term" value="F:hydrolase activity"/>
    <property type="evidence" value="ECO:0007669"/>
    <property type="project" value="UniProtKB-KW"/>
</dbReference>
<evidence type="ECO:0000256" key="1">
    <source>
        <dbReference type="ARBA" id="ARBA00006499"/>
    </source>
</evidence>
<dbReference type="Pfam" id="PF02230">
    <property type="entry name" value="Abhydrolase_2"/>
    <property type="match status" value="1"/>
</dbReference>
<dbReference type="KEGG" id="xbc:ELE36_18180"/>
<dbReference type="OrthoDB" id="9801763at2"/>
<dbReference type="RefSeq" id="WP_129835817.1">
    <property type="nucleotide sequence ID" value="NZ_CP035704.1"/>
</dbReference>
<accession>A0A411HNS3</accession>
<evidence type="ECO:0000256" key="2">
    <source>
        <dbReference type="ARBA" id="ARBA00022801"/>
    </source>
</evidence>
<dbReference type="InterPro" id="IPR050565">
    <property type="entry name" value="LYPA1-2/EST-like"/>
</dbReference>
<dbReference type="EMBL" id="CP035704">
    <property type="protein sequence ID" value="QBB72137.1"/>
    <property type="molecule type" value="Genomic_DNA"/>
</dbReference>
<dbReference type="PANTHER" id="PTHR10655:SF17">
    <property type="entry name" value="LYSOPHOSPHOLIPASE-LIKE PROTEIN 1"/>
    <property type="match status" value="1"/>
</dbReference>
<feature type="domain" description="Phospholipase/carboxylesterase/thioesterase" evidence="3">
    <location>
        <begin position="11"/>
        <end position="216"/>
    </location>
</feature>
<sequence>MALPCVEIETAAHPQWSIIWLHGLGANGHDFEPIVPELVDPAWPPLRFVFPHAPERAITINGGMRMPAWYDISGQEIAQKQDEVGIRASIKLLEELITREHDRGIAPAHVLLAGFSQGGAIVLSGGVRHSGKLGGIIALSSYLPLAEKTAAECSAENRNLPIFIAHGTHDPVVAHALGLMSHDYLQQLGFAVDWHVYPMQHQLCLEEIHDLRAWITARIAAG</sequence>
<keyword evidence="5" id="KW-1185">Reference proteome</keyword>
<dbReference type="AlphaFoldDB" id="A0A411HNS3"/>
<comment type="similarity">
    <text evidence="1">Belongs to the AB hydrolase superfamily. AB hydrolase 2 family.</text>
</comment>
<evidence type="ECO:0000313" key="4">
    <source>
        <dbReference type="EMBL" id="QBB72137.1"/>
    </source>
</evidence>
<dbReference type="InterPro" id="IPR029058">
    <property type="entry name" value="AB_hydrolase_fold"/>
</dbReference>